<sequence length="125" mass="14715">MRNGIRIRKENETDVKPEITVIMEIVNIEARTFEAMLSAFRTFADRLDTLCRLYSDMEEKKWLDNQEVCLLLKVSPRTLQTLRDNGTLAYTQICHKTYYKPGDVESIIRIVEERRKRAESMGRSI</sequence>
<organism evidence="2 3">
    <name type="scientific">Phocaeicola vulgatus</name>
    <name type="common">Bacteroides vulgatus</name>
    <dbReference type="NCBI Taxonomy" id="821"/>
    <lineage>
        <taxon>Bacteria</taxon>
        <taxon>Pseudomonadati</taxon>
        <taxon>Bacteroidota</taxon>
        <taxon>Bacteroidia</taxon>
        <taxon>Bacteroidales</taxon>
        <taxon>Bacteroidaceae</taxon>
        <taxon>Phocaeicola</taxon>
    </lineage>
</organism>
<protein>
    <recommendedName>
        <fullName evidence="1">Helix-turn-helix domain-containing protein</fullName>
    </recommendedName>
</protein>
<dbReference type="PATRIC" id="fig|821.40.peg.2677"/>
<evidence type="ECO:0000313" key="3">
    <source>
        <dbReference type="Proteomes" id="UP000061587"/>
    </source>
</evidence>
<dbReference type="Pfam" id="PF12728">
    <property type="entry name" value="HTH_17"/>
    <property type="match status" value="1"/>
</dbReference>
<name>A0A0P0LHE3_PHOVU</name>
<dbReference type="InterPro" id="IPR041657">
    <property type="entry name" value="HTH_17"/>
</dbReference>
<dbReference type="EMBL" id="CP013020">
    <property type="protein sequence ID" value="ALK84841.1"/>
    <property type="molecule type" value="Genomic_DNA"/>
</dbReference>
<dbReference type="AlphaFoldDB" id="A0A0P0LHE3"/>
<proteinExistence type="predicted"/>
<evidence type="ECO:0000259" key="1">
    <source>
        <dbReference type="Pfam" id="PF12728"/>
    </source>
</evidence>
<feature type="domain" description="Helix-turn-helix" evidence="1">
    <location>
        <begin position="62"/>
        <end position="105"/>
    </location>
</feature>
<dbReference type="Proteomes" id="UP000061587">
    <property type="component" value="Chromosome"/>
</dbReference>
<dbReference type="InterPro" id="IPR009061">
    <property type="entry name" value="DNA-bd_dom_put_sf"/>
</dbReference>
<evidence type="ECO:0000313" key="2">
    <source>
        <dbReference type="EMBL" id="ALK84841.1"/>
    </source>
</evidence>
<dbReference type="PANTHER" id="PTHR34585:SF22">
    <property type="entry name" value="HELIX-TURN-HELIX DOMAIN-CONTAINING PROTEIN"/>
    <property type="match status" value="1"/>
</dbReference>
<dbReference type="SUPFAM" id="SSF46955">
    <property type="entry name" value="Putative DNA-binding domain"/>
    <property type="match status" value="1"/>
</dbReference>
<dbReference type="PANTHER" id="PTHR34585">
    <property type="match status" value="1"/>
</dbReference>
<reference evidence="3" key="1">
    <citation type="submission" date="2015-10" db="EMBL/GenBank/DDBJ databases">
        <title>Extensive mobilome-driven genome diversification in gut-associated Bacteroides vulgatus mpk.</title>
        <authorList>
            <person name="Beier S."/>
            <person name="Lange A."/>
            <person name="Huson D.H."/>
            <person name="Frick J.-S."/>
            <person name="Autenrieth I.B."/>
        </authorList>
    </citation>
    <scope>NUCLEOTIDE SEQUENCE [LARGE SCALE GENOMIC DNA]</scope>
    <source>
        <strain evidence="3">mpk</strain>
    </source>
</reference>
<gene>
    <name evidence="2" type="ORF">BvMPK_2241</name>
</gene>
<reference evidence="2 3" key="2">
    <citation type="journal article" date="2016" name="Genome Biol. Evol.">
        <title>Extensive mobilome-driven genome diversification in mouse gut-associated Bacteroides vulgatus mpk.</title>
        <authorList>
            <person name="Lange A."/>
            <person name="Beier S."/>
            <person name="Steimle A."/>
            <person name="Autenrieth I.B."/>
            <person name="Huson D.H."/>
            <person name="Frick J.S."/>
        </authorList>
    </citation>
    <scope>NUCLEOTIDE SEQUENCE [LARGE SCALE GENOMIC DNA]</scope>
    <source>
        <strain evidence="3">mpk</strain>
    </source>
</reference>
<accession>A0A0P0LHE3</accession>